<dbReference type="RefSeq" id="WP_034627761.1">
    <property type="nucleotide sequence ID" value="NZ_JRJU01000007.1"/>
</dbReference>
<evidence type="ECO:0000313" key="1">
    <source>
        <dbReference type="EMBL" id="KHF40738.1"/>
    </source>
</evidence>
<dbReference type="STRING" id="333138.LQ50_08115"/>
<dbReference type="OrthoDB" id="2943669at2"/>
<evidence type="ECO:0000313" key="2">
    <source>
        <dbReference type="Proteomes" id="UP000030832"/>
    </source>
</evidence>
<gene>
    <name evidence="1" type="ORF">LQ50_08115</name>
</gene>
<reference evidence="1 2" key="1">
    <citation type="submission" date="2014-09" db="EMBL/GenBank/DDBJ databases">
        <title>Genome sequencing and annotation of Bacillus Okhensis strain Kh10-101T.</title>
        <authorList>
            <person name="Prakash J.S."/>
        </authorList>
    </citation>
    <scope>NUCLEOTIDE SEQUENCE [LARGE SCALE GENOMIC DNA]</scope>
    <source>
        <strain evidence="2">Kh10-101T</strain>
    </source>
</reference>
<protein>
    <submittedName>
        <fullName evidence="1">Uncharacterized protein</fullName>
    </submittedName>
</protein>
<organism evidence="1 2">
    <name type="scientific">Halalkalibacter okhensis</name>
    <dbReference type="NCBI Taxonomy" id="333138"/>
    <lineage>
        <taxon>Bacteria</taxon>
        <taxon>Bacillati</taxon>
        <taxon>Bacillota</taxon>
        <taxon>Bacilli</taxon>
        <taxon>Bacillales</taxon>
        <taxon>Bacillaceae</taxon>
        <taxon>Halalkalibacter</taxon>
    </lineage>
</organism>
<dbReference type="AlphaFoldDB" id="A0A0B0IDR9"/>
<accession>A0A0B0IDR9</accession>
<proteinExistence type="predicted"/>
<dbReference type="EMBL" id="JRJU01000007">
    <property type="protein sequence ID" value="KHF40738.1"/>
    <property type="molecule type" value="Genomic_DNA"/>
</dbReference>
<dbReference type="Proteomes" id="UP000030832">
    <property type="component" value="Unassembled WGS sequence"/>
</dbReference>
<comment type="caution">
    <text evidence="1">The sequence shown here is derived from an EMBL/GenBank/DDBJ whole genome shotgun (WGS) entry which is preliminary data.</text>
</comment>
<keyword evidence="2" id="KW-1185">Reference proteome</keyword>
<sequence length="68" mass="7802">MIRRFSGQEIFIILTAIAVLLFMYTTIILSAPVHESIEDKELQSKQQVNLINESSLVFVTPIEKIDHE</sequence>
<name>A0A0B0IDR9_9BACI</name>